<feature type="transmembrane region" description="Helical" evidence="5">
    <location>
        <begin position="44"/>
        <end position="76"/>
    </location>
</feature>
<dbReference type="EC" id="2.1.1.-" evidence="5"/>
<feature type="domain" description="FAD-dependent oxidoreductase 2 FAD-binding" evidence="6">
    <location>
        <begin position="94"/>
        <end position="135"/>
    </location>
</feature>
<evidence type="ECO:0000256" key="3">
    <source>
        <dbReference type="ARBA" id="ARBA00023002"/>
    </source>
</evidence>
<keyword evidence="3" id="KW-0560">Oxidoreductase</keyword>
<keyword evidence="5" id="KW-0735">Signal-anchor</keyword>
<keyword evidence="2" id="KW-0285">Flavoprotein</keyword>
<comment type="subcellular location">
    <subcellularLocation>
        <location evidence="5">Membrane</location>
        <topology evidence="5">Single-pass type II membrane protein</topology>
    </subcellularLocation>
</comment>
<keyword evidence="5" id="KW-1133">Transmembrane helix</keyword>
<evidence type="ECO:0000256" key="5">
    <source>
        <dbReference type="RuleBase" id="RU366043"/>
    </source>
</evidence>
<evidence type="ECO:0000259" key="6">
    <source>
        <dbReference type="Pfam" id="PF00890"/>
    </source>
</evidence>
<dbReference type="PANTHER" id="PTHR10108">
    <property type="entry name" value="SAM-DEPENDENT METHYLTRANSFERASE"/>
    <property type="match status" value="1"/>
</dbReference>
<evidence type="ECO:0000256" key="1">
    <source>
        <dbReference type="ARBA" id="ARBA00022603"/>
    </source>
</evidence>
<dbReference type="PANTHER" id="PTHR10108:SF1120">
    <property type="entry name" value="METHYLTRANSFERASE PMT8-RELATED"/>
    <property type="match status" value="1"/>
</dbReference>
<dbReference type="Pfam" id="PF03141">
    <property type="entry name" value="Methyltransf_29"/>
    <property type="match status" value="2"/>
</dbReference>
<dbReference type="SUPFAM" id="SSF56425">
    <property type="entry name" value="Succinate dehydrogenase/fumarate reductase flavoprotein, catalytic domain"/>
    <property type="match status" value="1"/>
</dbReference>
<comment type="caution">
    <text evidence="5">Lacks conserved residue(s) required for the propagation of feature annotation.</text>
</comment>
<comment type="similarity">
    <text evidence="5">Belongs to the methyltransferase superfamily.</text>
</comment>
<evidence type="ECO:0000313" key="7">
    <source>
        <dbReference type="EnsemblPlants" id="AUR62025057-RA:cds"/>
    </source>
</evidence>
<keyword evidence="1 5" id="KW-0489">Methyltransferase</keyword>
<dbReference type="GO" id="GO:0008168">
    <property type="term" value="F:methyltransferase activity"/>
    <property type="evidence" value="ECO:0007669"/>
    <property type="project" value="UniProtKB-UniRule"/>
</dbReference>
<accession>A0A803M831</accession>
<dbReference type="InterPro" id="IPR027477">
    <property type="entry name" value="Succ_DH/fumarate_Rdtase_cat_sf"/>
</dbReference>
<dbReference type="GO" id="GO:0016491">
    <property type="term" value="F:oxidoreductase activity"/>
    <property type="evidence" value="ECO:0007669"/>
    <property type="project" value="UniProtKB-KW"/>
</dbReference>
<keyword evidence="5" id="KW-0812">Transmembrane</keyword>
<dbReference type="InterPro" id="IPR004159">
    <property type="entry name" value="Put_SAM_MeTrfase"/>
</dbReference>
<dbReference type="Gramene" id="AUR62025057-RA">
    <property type="protein sequence ID" value="AUR62025057-RA:cds"/>
    <property type="gene ID" value="AUR62025057"/>
</dbReference>
<protein>
    <recommendedName>
        <fullName evidence="5">Methyltransferase</fullName>
        <ecNumber evidence="5">2.1.1.-</ecNumber>
    </recommendedName>
</protein>
<name>A0A803M831_CHEQI</name>
<evidence type="ECO:0000256" key="4">
    <source>
        <dbReference type="ARBA" id="ARBA00023180"/>
    </source>
</evidence>
<organism evidence="7 8">
    <name type="scientific">Chenopodium quinoa</name>
    <name type="common">Quinoa</name>
    <dbReference type="NCBI Taxonomy" id="63459"/>
    <lineage>
        <taxon>Eukaryota</taxon>
        <taxon>Viridiplantae</taxon>
        <taxon>Streptophyta</taxon>
        <taxon>Embryophyta</taxon>
        <taxon>Tracheophyta</taxon>
        <taxon>Spermatophyta</taxon>
        <taxon>Magnoliopsida</taxon>
        <taxon>eudicotyledons</taxon>
        <taxon>Gunneridae</taxon>
        <taxon>Pentapetalae</taxon>
        <taxon>Caryophyllales</taxon>
        <taxon>Chenopodiaceae</taxon>
        <taxon>Chenopodioideae</taxon>
        <taxon>Atripliceae</taxon>
        <taxon>Chenopodium</taxon>
    </lineage>
</organism>
<dbReference type="GO" id="GO:0032259">
    <property type="term" value="P:methylation"/>
    <property type="evidence" value="ECO:0007669"/>
    <property type="project" value="UniProtKB-KW"/>
</dbReference>
<reference evidence="7" key="1">
    <citation type="journal article" date="2017" name="Nature">
        <title>The genome of Chenopodium quinoa.</title>
        <authorList>
            <person name="Jarvis D.E."/>
            <person name="Ho Y.S."/>
            <person name="Lightfoot D.J."/>
            <person name="Schmoeckel S.M."/>
            <person name="Li B."/>
            <person name="Borm T.J.A."/>
            <person name="Ohyanagi H."/>
            <person name="Mineta K."/>
            <person name="Michell C.T."/>
            <person name="Saber N."/>
            <person name="Kharbatia N.M."/>
            <person name="Rupper R.R."/>
            <person name="Sharp A.R."/>
            <person name="Dally N."/>
            <person name="Boughton B.A."/>
            <person name="Woo Y.H."/>
            <person name="Gao G."/>
            <person name="Schijlen E.G.W.M."/>
            <person name="Guo X."/>
            <person name="Momin A.A."/>
            <person name="Negrao S."/>
            <person name="Al-Babili S."/>
            <person name="Gehring C."/>
            <person name="Roessner U."/>
            <person name="Jung C."/>
            <person name="Murphy K."/>
            <person name="Arold S.T."/>
            <person name="Gojobori T."/>
            <person name="van der Linden C.G."/>
            <person name="van Loo E.N."/>
            <person name="Jellen E.N."/>
            <person name="Maughan P.J."/>
            <person name="Tester M."/>
        </authorList>
    </citation>
    <scope>NUCLEOTIDE SEQUENCE [LARGE SCALE GENOMIC DNA]</scope>
    <source>
        <strain evidence="7">cv. PI 614886</strain>
    </source>
</reference>
<proteinExistence type="inferred from homology"/>
<keyword evidence="4 5" id="KW-0325">Glycoprotein</keyword>
<dbReference type="InterPro" id="IPR003953">
    <property type="entry name" value="FAD-dep_OxRdtase_2_FAD-bd"/>
</dbReference>
<keyword evidence="5" id="KW-0472">Membrane</keyword>
<dbReference type="GO" id="GO:0005768">
    <property type="term" value="C:endosome"/>
    <property type="evidence" value="ECO:0007669"/>
    <property type="project" value="TreeGrafter"/>
</dbReference>
<dbReference type="Pfam" id="PF00890">
    <property type="entry name" value="FAD_binding_2"/>
    <property type="match status" value="1"/>
</dbReference>
<keyword evidence="8" id="KW-1185">Reference proteome</keyword>
<keyword evidence="5" id="KW-0808">Transferase</keyword>
<dbReference type="AlphaFoldDB" id="A0A803M831"/>
<evidence type="ECO:0000313" key="8">
    <source>
        <dbReference type="Proteomes" id="UP000596660"/>
    </source>
</evidence>
<dbReference type="Proteomes" id="UP000596660">
    <property type="component" value="Unplaced"/>
</dbReference>
<dbReference type="GO" id="GO:0005802">
    <property type="term" value="C:trans-Golgi network"/>
    <property type="evidence" value="ECO:0007669"/>
    <property type="project" value="TreeGrafter"/>
</dbReference>
<reference evidence="7" key="2">
    <citation type="submission" date="2021-03" db="UniProtKB">
        <authorList>
            <consortium name="EnsemblPlants"/>
        </authorList>
    </citation>
    <scope>IDENTIFICATION</scope>
</reference>
<dbReference type="GO" id="GO:0016020">
    <property type="term" value="C:membrane"/>
    <property type="evidence" value="ECO:0007669"/>
    <property type="project" value="UniProtKB-SubCell"/>
</dbReference>
<feature type="transmembrane region" description="Helical" evidence="5">
    <location>
        <begin position="82"/>
        <end position="104"/>
    </location>
</feature>
<dbReference type="EnsemblPlants" id="AUR62025057-RA">
    <property type="protein sequence ID" value="AUR62025057-RA:cds"/>
    <property type="gene ID" value="AUR62025057"/>
</dbReference>
<evidence type="ECO:0000256" key="2">
    <source>
        <dbReference type="ARBA" id="ARBA00022630"/>
    </source>
</evidence>
<sequence>MVACLQGSKEKCGQFSKEKRLNLFGSAQIACRERKLRKKEVGELISWVSGLGLFNGNLGFEMLLGMGFIAGLLLYMTKEDEFWLLVTLLKGVVLALMEGLYLGLEFVQFHPTGIYGLGCLITEGSRGGGGILRNSEELIPCSDIHLLHQPRLKLDLPLMEHYERHCHPLKRRYNCLIPLPHGYKVSIKGPKSRDKVWKANFLVEALTFIMVLASILLQWQTCSTNVINHEDKLGTILDVGYDVASFGGYLLSSDVVTMSLASNDVLQSFCRLEVRTASCGSRKSDSHSGKFITWRIDNLTRLKELLGPNEEKKDNQALH</sequence>